<dbReference type="NCBIfam" id="TIGR02523">
    <property type="entry name" value="type_IV_pilV"/>
    <property type="match status" value="1"/>
</dbReference>
<dbReference type="InterPro" id="IPR054402">
    <property type="entry name" value="Tt1218-like_dom"/>
</dbReference>
<organism evidence="3 4">
    <name type="scientific">Thauera propionica</name>
    <dbReference type="NCBI Taxonomy" id="2019431"/>
    <lineage>
        <taxon>Bacteria</taxon>
        <taxon>Pseudomonadati</taxon>
        <taxon>Pseudomonadota</taxon>
        <taxon>Betaproteobacteria</taxon>
        <taxon>Rhodocyclales</taxon>
        <taxon>Zoogloeaceae</taxon>
        <taxon>Thauera</taxon>
    </lineage>
</organism>
<dbReference type="RefSeq" id="WP_094267678.1">
    <property type="nucleotide sequence ID" value="NZ_NOIH01000007.1"/>
</dbReference>
<evidence type="ECO:0000313" key="4">
    <source>
        <dbReference type="Proteomes" id="UP000215181"/>
    </source>
</evidence>
<feature type="transmembrane region" description="Helical" evidence="1">
    <location>
        <begin position="21"/>
        <end position="42"/>
    </location>
</feature>
<keyword evidence="1" id="KW-0472">Membrane</keyword>
<keyword evidence="1" id="KW-1133">Transmembrane helix</keyword>
<dbReference type="Proteomes" id="UP000215181">
    <property type="component" value="Unassembled WGS sequence"/>
</dbReference>
<name>A0A235EZP9_9RHOO</name>
<gene>
    <name evidence="3" type="primary">pilV</name>
    <name evidence="3" type="ORF">CGK74_06460</name>
</gene>
<comment type="caution">
    <text evidence="3">The sequence shown here is derived from an EMBL/GenBank/DDBJ whole genome shotgun (WGS) entry which is preliminary data.</text>
</comment>
<dbReference type="Pfam" id="PF22150">
    <property type="entry name" value="Tt1218-like"/>
    <property type="match status" value="1"/>
</dbReference>
<evidence type="ECO:0000313" key="3">
    <source>
        <dbReference type="EMBL" id="OYD54441.1"/>
    </source>
</evidence>
<dbReference type="InterPro" id="IPR012902">
    <property type="entry name" value="N_methyl_site"/>
</dbReference>
<evidence type="ECO:0000256" key="1">
    <source>
        <dbReference type="SAM" id="Phobius"/>
    </source>
</evidence>
<dbReference type="AlphaFoldDB" id="A0A235EZP9"/>
<reference evidence="3 4" key="1">
    <citation type="submission" date="2017-07" db="EMBL/GenBank/DDBJ databases">
        <title>Thauera sp. KNDSS-Mac4 genome sequence and assembly.</title>
        <authorList>
            <person name="Mayilraj S."/>
        </authorList>
    </citation>
    <scope>NUCLEOTIDE SEQUENCE [LARGE SCALE GENOMIC DNA]</scope>
    <source>
        <strain evidence="3 4">KNDSS-Mac4</strain>
    </source>
</reference>
<dbReference type="EMBL" id="NOIH01000007">
    <property type="protein sequence ID" value="OYD54441.1"/>
    <property type="molecule type" value="Genomic_DNA"/>
</dbReference>
<sequence length="169" mass="18061">MNRRILTAGRSLVQVRQCGASLLEVLIALVVLSLGLLGLAGLQVASLKANQDAGIRTQASILAYQIIDSVRANPARIADYNYNLDFGSDEDDEPDAAGVAGEDLDEWVQRVASLPGGEGQVCQADDPAIQIDDACPENGDYVRVVIRWTALDENGRDRAAVSMMVVGHI</sequence>
<protein>
    <submittedName>
        <fullName evidence="3">Type IV pilus modification protein PilV</fullName>
    </submittedName>
</protein>
<keyword evidence="1" id="KW-0812">Transmembrane</keyword>
<feature type="domain" description="Type IV pilin Tt1218-like" evidence="2">
    <location>
        <begin position="42"/>
        <end position="86"/>
    </location>
</feature>
<dbReference type="OrthoDB" id="8547299at2"/>
<keyword evidence="4" id="KW-1185">Reference proteome</keyword>
<dbReference type="Pfam" id="PF07963">
    <property type="entry name" value="N_methyl"/>
    <property type="match status" value="1"/>
</dbReference>
<accession>A0A235EZP9</accession>
<dbReference type="InterPro" id="IPR013362">
    <property type="entry name" value="Pilus_4_PilV"/>
</dbReference>
<evidence type="ECO:0000259" key="2">
    <source>
        <dbReference type="Pfam" id="PF22150"/>
    </source>
</evidence>
<proteinExistence type="predicted"/>